<dbReference type="Pfam" id="PF01436">
    <property type="entry name" value="NHL"/>
    <property type="match status" value="2"/>
</dbReference>
<evidence type="ECO:0008006" key="6">
    <source>
        <dbReference type="Google" id="ProtNLM"/>
    </source>
</evidence>
<evidence type="ECO:0000256" key="4">
    <source>
        <dbReference type="SAM" id="Phobius"/>
    </source>
</evidence>
<keyword evidence="1" id="KW-0677">Repeat</keyword>
<feature type="repeat" description="NHL" evidence="2">
    <location>
        <begin position="676"/>
        <end position="714"/>
    </location>
</feature>
<evidence type="ECO:0000313" key="5">
    <source>
        <dbReference type="EMBL" id="EEN50210.1"/>
    </source>
</evidence>
<dbReference type="InterPro" id="IPR050952">
    <property type="entry name" value="TRIM-NHL_E3_ligases"/>
</dbReference>
<name>C3ZBH3_BRAFL</name>
<keyword evidence="4" id="KW-1133">Transmembrane helix</keyword>
<feature type="region of interest" description="Disordered" evidence="3">
    <location>
        <begin position="80"/>
        <end position="168"/>
    </location>
</feature>
<organism>
    <name type="scientific">Branchiostoma floridae</name>
    <name type="common">Florida lancelet</name>
    <name type="synonym">Amphioxus</name>
    <dbReference type="NCBI Taxonomy" id="7739"/>
    <lineage>
        <taxon>Eukaryota</taxon>
        <taxon>Metazoa</taxon>
        <taxon>Chordata</taxon>
        <taxon>Cephalochordata</taxon>
        <taxon>Leptocardii</taxon>
        <taxon>Amphioxiformes</taxon>
        <taxon>Branchiostomatidae</taxon>
        <taxon>Branchiostoma</taxon>
    </lineage>
</organism>
<dbReference type="PROSITE" id="PS51125">
    <property type="entry name" value="NHL"/>
    <property type="match status" value="2"/>
</dbReference>
<dbReference type="PANTHER" id="PTHR24104">
    <property type="entry name" value="E3 UBIQUITIN-PROTEIN LIGASE NHLRC1-RELATED"/>
    <property type="match status" value="1"/>
</dbReference>
<evidence type="ECO:0000256" key="1">
    <source>
        <dbReference type="ARBA" id="ARBA00022737"/>
    </source>
</evidence>
<dbReference type="InterPro" id="IPR001258">
    <property type="entry name" value="NHL_repeat"/>
</dbReference>
<feature type="transmembrane region" description="Helical" evidence="4">
    <location>
        <begin position="351"/>
        <end position="371"/>
    </location>
</feature>
<evidence type="ECO:0000256" key="3">
    <source>
        <dbReference type="SAM" id="MobiDB-lite"/>
    </source>
</evidence>
<dbReference type="Gene3D" id="2.120.10.30">
    <property type="entry name" value="TolB, C-terminal domain"/>
    <property type="match status" value="1"/>
</dbReference>
<dbReference type="EMBL" id="GG666603">
    <property type="protein sequence ID" value="EEN50210.1"/>
    <property type="molecule type" value="Genomic_DNA"/>
</dbReference>
<gene>
    <name evidence="5" type="ORF">BRAFLDRAFT_65047</name>
</gene>
<keyword evidence="4" id="KW-0472">Membrane</keyword>
<dbReference type="InParanoid" id="C3ZBH3"/>
<feature type="region of interest" description="Disordered" evidence="3">
    <location>
        <begin position="1"/>
        <end position="21"/>
    </location>
</feature>
<reference evidence="5" key="1">
    <citation type="journal article" date="2008" name="Nature">
        <title>The amphioxus genome and the evolution of the chordate karyotype.</title>
        <authorList>
            <consortium name="US DOE Joint Genome Institute (JGI-PGF)"/>
            <person name="Putnam N.H."/>
            <person name="Butts T."/>
            <person name="Ferrier D.E.K."/>
            <person name="Furlong R.F."/>
            <person name="Hellsten U."/>
            <person name="Kawashima T."/>
            <person name="Robinson-Rechavi M."/>
            <person name="Shoguchi E."/>
            <person name="Terry A."/>
            <person name="Yu J.-K."/>
            <person name="Benito-Gutierrez E.L."/>
            <person name="Dubchak I."/>
            <person name="Garcia-Fernandez J."/>
            <person name="Gibson-Brown J.J."/>
            <person name="Grigoriev I.V."/>
            <person name="Horton A.C."/>
            <person name="de Jong P.J."/>
            <person name="Jurka J."/>
            <person name="Kapitonov V.V."/>
            <person name="Kohara Y."/>
            <person name="Kuroki Y."/>
            <person name="Lindquist E."/>
            <person name="Lucas S."/>
            <person name="Osoegawa K."/>
            <person name="Pennacchio L.A."/>
            <person name="Salamov A.A."/>
            <person name="Satou Y."/>
            <person name="Sauka-Spengler T."/>
            <person name="Schmutz J."/>
            <person name="Shin-I T."/>
            <person name="Toyoda A."/>
            <person name="Bronner-Fraser M."/>
            <person name="Fujiyama A."/>
            <person name="Holland L.Z."/>
            <person name="Holland P.W.H."/>
            <person name="Satoh N."/>
            <person name="Rokhsar D.S."/>
        </authorList>
    </citation>
    <scope>NUCLEOTIDE SEQUENCE [LARGE SCALE GENOMIC DNA]</scope>
    <source>
        <strain evidence="5">S238N-H82</strain>
        <tissue evidence="5">Testes</tissue>
    </source>
</reference>
<feature type="compositionally biased region" description="Polar residues" evidence="3">
    <location>
        <begin position="91"/>
        <end position="101"/>
    </location>
</feature>
<accession>C3ZBH3</accession>
<evidence type="ECO:0000256" key="2">
    <source>
        <dbReference type="PROSITE-ProRule" id="PRU00504"/>
    </source>
</evidence>
<keyword evidence="4" id="KW-0812">Transmembrane</keyword>
<dbReference type="PANTHER" id="PTHR24104:SF50">
    <property type="entry name" value="SMP-30_GLUCONOLACTONASE_LRE-LIKE REGION DOMAIN-CONTAINING PROTEIN"/>
    <property type="match status" value="1"/>
</dbReference>
<feature type="compositionally biased region" description="Polar residues" evidence="3">
    <location>
        <begin position="1"/>
        <end position="18"/>
    </location>
</feature>
<dbReference type="AlphaFoldDB" id="C3ZBH3"/>
<sequence length="714" mass="76569">MEDQDSAQLQANTENDSCSMLAVENREDGTLDADYDSRDMHANISSPAAETIEIPHNPRHLCNTFHPDRKFVRNRNPTYFSATESARPRNEQNPNPMYKSSSTDEEPRSLDDDDITSGMKPVSVGPKLCKPASGEDDGCSIQPQVEEHDEDDSTVTCPTHSDTQHQEDMEDVLPACGPTAYCDDDTCSIQSYAVRYGGNGDDSGDSGQSYNLRYRGNGNEDCIQPYAVRYKGTDDDDCSQPRCTAQLGGSNGDNMSPNSGAAAWNGQTVDIVTNADVDIQPYAVAYMEQSDTGHTAAMQCNEEAPAAPNIGDDIPAPGRSDGNSATKDVGHPPVMVHDNPMYGQNKEYGCLTITVFLVLFIAGWACIGVYFSTGFNRNKKPQSGTDTTHIIGHQAVNSTINTGQPAFDTTYTPVQSALYATYTVSPGQSAGHATYTTGEVQMSSTESPKGGNGGTQTTVFGGEGSGRGKFKDSLGVVVSTDGEIFVADRKNQRIQVFNMSGAFLRVFPVFVSPFGGKGMFPCDVTIAQDGRLRVLGTDRLANPGSAYVAEYNQQGVPATSLPRRPPYATLQSRCSAIAVHRRKGVVLAGQTDIIQLLPDGKKKVELADSQVASDLAGDILVTGTELSVVRVGRHLFKFGKPLGAPRGDCTVVSGRRGRIIVADAEGGRLDMFSTRGKFLRTIGGIDYPWGVAVGPQGQLVVTNPSNNTVTIFHL</sequence>
<feature type="repeat" description="NHL" evidence="2">
    <location>
        <begin position="457"/>
        <end position="500"/>
    </location>
</feature>
<dbReference type="InterPro" id="IPR011042">
    <property type="entry name" value="6-blade_b-propeller_TolB-like"/>
</dbReference>
<dbReference type="SUPFAM" id="SSF101898">
    <property type="entry name" value="NHL repeat"/>
    <property type="match status" value="1"/>
</dbReference>
<protein>
    <recommendedName>
        <fullName evidence="6">SMP-30/Gluconolactonase/LRE-like region domain-containing protein</fullName>
    </recommendedName>
</protein>
<proteinExistence type="predicted"/>
<dbReference type="eggNOG" id="KOG2177">
    <property type="taxonomic scope" value="Eukaryota"/>
</dbReference>